<dbReference type="PROSITE" id="PS50110">
    <property type="entry name" value="RESPONSE_REGULATORY"/>
    <property type="match status" value="1"/>
</dbReference>
<evidence type="ECO:0000256" key="6">
    <source>
        <dbReference type="ARBA" id="ARBA00023125"/>
    </source>
</evidence>
<accession>A0ABV8S4G6</accession>
<evidence type="ECO:0000256" key="2">
    <source>
        <dbReference type="ARBA" id="ARBA00022490"/>
    </source>
</evidence>
<dbReference type="EMBL" id="JBHSED010000003">
    <property type="protein sequence ID" value="MFC4302449.1"/>
    <property type="molecule type" value="Genomic_DNA"/>
</dbReference>
<dbReference type="PANTHER" id="PTHR42713">
    <property type="entry name" value="HISTIDINE KINASE-RELATED"/>
    <property type="match status" value="1"/>
</dbReference>
<comment type="caution">
    <text evidence="11">The sequence shown here is derived from an EMBL/GenBank/DDBJ whole genome shotgun (WGS) entry which is preliminary data.</text>
</comment>
<dbReference type="Gene3D" id="1.10.10.60">
    <property type="entry name" value="Homeodomain-like"/>
    <property type="match status" value="2"/>
</dbReference>
<keyword evidence="7" id="KW-0804">Transcription</keyword>
<evidence type="ECO:0000313" key="12">
    <source>
        <dbReference type="Proteomes" id="UP001595755"/>
    </source>
</evidence>
<keyword evidence="5" id="KW-0805">Transcription regulation</keyword>
<comment type="subcellular location">
    <subcellularLocation>
        <location evidence="1">Cytoplasm</location>
    </subcellularLocation>
</comment>
<organism evidence="11 12">
    <name type="scientific">Cohnella boryungensis</name>
    <dbReference type="NCBI Taxonomy" id="768479"/>
    <lineage>
        <taxon>Bacteria</taxon>
        <taxon>Bacillati</taxon>
        <taxon>Bacillota</taxon>
        <taxon>Bacilli</taxon>
        <taxon>Bacillales</taxon>
        <taxon>Paenibacillaceae</taxon>
        <taxon>Cohnella</taxon>
    </lineage>
</organism>
<dbReference type="InterPro" id="IPR009057">
    <property type="entry name" value="Homeodomain-like_sf"/>
</dbReference>
<dbReference type="InterPro" id="IPR011006">
    <property type="entry name" value="CheY-like_superfamily"/>
</dbReference>
<dbReference type="PANTHER" id="PTHR42713:SF3">
    <property type="entry name" value="TRANSCRIPTIONAL REGULATORY PROTEIN HPTR"/>
    <property type="match status" value="1"/>
</dbReference>
<dbReference type="PROSITE" id="PS01124">
    <property type="entry name" value="HTH_ARAC_FAMILY_2"/>
    <property type="match status" value="1"/>
</dbReference>
<keyword evidence="4" id="KW-0902">Two-component regulatory system</keyword>
<dbReference type="SMART" id="SM00448">
    <property type="entry name" value="REC"/>
    <property type="match status" value="1"/>
</dbReference>
<dbReference type="InterPro" id="IPR001789">
    <property type="entry name" value="Sig_transdc_resp-reg_receiver"/>
</dbReference>
<name>A0ABV8S4G6_9BACL</name>
<sequence length="539" mass="62734">MVVDDENFVRMNFKSFMDWEGHGYQLVGEARNGQEAIDKMAELKPDIVFLDIRMPVMDGLEVLRHLKTHSDPSKVIILSSYNEFEYVREAMLLGAVDYIHKPSLYPALVFETLNRVRGLALEERKQSDQIEHLRRNEERSKPELKALFCKGWIEGSVRHEWEIERKTKQLGIDLKQPNVCCMLLFIDNFEMVQKRYAKPLDHLVGFSVTNILSEIFRKFDQLEFFQVSGNQFAILKSYDKLRSLNDVFEKQWHLIRTIRTALKQFMNIGVSFSVSALHNQLLKVPAAYEEAFRASEDLFFEAEASVVFYETVHRRKVANHERNYEELVKQIRTKTEAANWEEADACLRLLYETIGKNRDISKRETLDLSVSLHYSLMEMYSEADRDANGSGLPTIEDIMGADNLARVRQLLANELAYIRSKRQETGISTNLKIQKVLAYIHKYYDHDLTLEELAHHVGLNSSYLSRLFKEQTSIMLIPYINQYRVKKSLDDLLDGKLKTYEIAEKVGFNSADNYYIAFKKVYGQPPNEYRKAILEGTGK</sequence>
<dbReference type="SUPFAM" id="SSF52172">
    <property type="entry name" value="CheY-like"/>
    <property type="match status" value="1"/>
</dbReference>
<feature type="domain" description="HTH araC/xylS-type" evidence="9">
    <location>
        <begin position="434"/>
        <end position="532"/>
    </location>
</feature>
<dbReference type="CDD" id="cd17536">
    <property type="entry name" value="REC_YesN-like"/>
    <property type="match status" value="1"/>
</dbReference>
<evidence type="ECO:0000259" key="10">
    <source>
        <dbReference type="PROSITE" id="PS50110"/>
    </source>
</evidence>
<dbReference type="Gene3D" id="3.40.50.2300">
    <property type="match status" value="1"/>
</dbReference>
<dbReference type="Pfam" id="PF17853">
    <property type="entry name" value="GGDEF_2"/>
    <property type="match status" value="1"/>
</dbReference>
<protein>
    <submittedName>
        <fullName evidence="11">Response regulator</fullName>
    </submittedName>
</protein>
<feature type="domain" description="Response regulatory" evidence="10">
    <location>
        <begin position="1"/>
        <end position="116"/>
    </location>
</feature>
<evidence type="ECO:0000256" key="3">
    <source>
        <dbReference type="ARBA" id="ARBA00022553"/>
    </source>
</evidence>
<dbReference type="Pfam" id="PF00072">
    <property type="entry name" value="Response_reg"/>
    <property type="match status" value="1"/>
</dbReference>
<evidence type="ECO:0000256" key="7">
    <source>
        <dbReference type="ARBA" id="ARBA00023163"/>
    </source>
</evidence>
<evidence type="ECO:0000313" key="11">
    <source>
        <dbReference type="EMBL" id="MFC4302449.1"/>
    </source>
</evidence>
<dbReference type="InterPro" id="IPR041522">
    <property type="entry name" value="CdaR_GGDEF"/>
</dbReference>
<dbReference type="Pfam" id="PF12833">
    <property type="entry name" value="HTH_18"/>
    <property type="match status" value="1"/>
</dbReference>
<dbReference type="SMART" id="SM00342">
    <property type="entry name" value="HTH_ARAC"/>
    <property type="match status" value="1"/>
</dbReference>
<dbReference type="Proteomes" id="UP001595755">
    <property type="component" value="Unassembled WGS sequence"/>
</dbReference>
<evidence type="ECO:0000256" key="1">
    <source>
        <dbReference type="ARBA" id="ARBA00004496"/>
    </source>
</evidence>
<dbReference type="InterPro" id="IPR018060">
    <property type="entry name" value="HTH_AraC"/>
</dbReference>
<evidence type="ECO:0000259" key="9">
    <source>
        <dbReference type="PROSITE" id="PS01124"/>
    </source>
</evidence>
<evidence type="ECO:0000256" key="4">
    <source>
        <dbReference type="ARBA" id="ARBA00023012"/>
    </source>
</evidence>
<evidence type="ECO:0000256" key="5">
    <source>
        <dbReference type="ARBA" id="ARBA00023015"/>
    </source>
</evidence>
<feature type="modified residue" description="4-aspartylphosphate" evidence="8">
    <location>
        <position position="51"/>
    </location>
</feature>
<keyword evidence="6" id="KW-0238">DNA-binding</keyword>
<keyword evidence="2" id="KW-0963">Cytoplasm</keyword>
<dbReference type="InterPro" id="IPR051552">
    <property type="entry name" value="HptR"/>
</dbReference>
<dbReference type="SUPFAM" id="SSF46689">
    <property type="entry name" value="Homeodomain-like"/>
    <property type="match status" value="2"/>
</dbReference>
<proteinExistence type="predicted"/>
<dbReference type="RefSeq" id="WP_378126290.1">
    <property type="nucleotide sequence ID" value="NZ_JBHSED010000003.1"/>
</dbReference>
<keyword evidence="12" id="KW-1185">Reference proteome</keyword>
<gene>
    <name evidence="11" type="ORF">ACFO1S_03200</name>
</gene>
<keyword evidence="3 8" id="KW-0597">Phosphoprotein</keyword>
<evidence type="ECO:0000256" key="8">
    <source>
        <dbReference type="PROSITE-ProRule" id="PRU00169"/>
    </source>
</evidence>
<reference evidence="12" key="1">
    <citation type="journal article" date="2019" name="Int. J. Syst. Evol. Microbiol.">
        <title>The Global Catalogue of Microorganisms (GCM) 10K type strain sequencing project: providing services to taxonomists for standard genome sequencing and annotation.</title>
        <authorList>
            <consortium name="The Broad Institute Genomics Platform"/>
            <consortium name="The Broad Institute Genome Sequencing Center for Infectious Disease"/>
            <person name="Wu L."/>
            <person name="Ma J."/>
        </authorList>
    </citation>
    <scope>NUCLEOTIDE SEQUENCE [LARGE SCALE GENOMIC DNA]</scope>
    <source>
        <strain evidence="12">CGMCC 4.1641</strain>
    </source>
</reference>